<organism evidence="1 2">
    <name type="scientific">Bradyrhizobium barranii subsp. apii</name>
    <dbReference type="NCBI Taxonomy" id="2819348"/>
    <lineage>
        <taxon>Bacteria</taxon>
        <taxon>Pseudomonadati</taxon>
        <taxon>Pseudomonadota</taxon>
        <taxon>Alphaproteobacteria</taxon>
        <taxon>Hyphomicrobiales</taxon>
        <taxon>Nitrobacteraceae</taxon>
        <taxon>Bradyrhizobium</taxon>
        <taxon>Bradyrhizobium barranii</taxon>
    </lineage>
</organism>
<reference evidence="1 2" key="1">
    <citation type="journal article" date="2017" name="Syst. Appl. Microbiol.">
        <title>Soybeans inoculated with root zone soils of Canadian native legumes harbour diverse and novel Bradyrhizobium spp. that possess agricultural potential.</title>
        <authorList>
            <person name="Bromfield E.S.P."/>
            <person name="Cloutier S."/>
            <person name="Tambong J.T."/>
            <person name="Tran Thi T.V."/>
        </authorList>
    </citation>
    <scope>NUCLEOTIDE SEQUENCE [LARGE SCALE GENOMIC DNA]</scope>
    <source>
        <strain evidence="1 2">1S5</strain>
    </source>
</reference>
<gene>
    <name evidence="1" type="ORF">HAP41_0000002925</name>
</gene>
<accession>A0A8T5UUP6</accession>
<sequence length="292" mass="32378">METIVAFALPSRAYDLQMLDRPADRARDHGWVFGLPPGISSEQWPLDPVTGFPLMHGFTLRLPDDYRVHGEDIVAVSFFATAPDHNDGGAPDDPEIREAVAARPAHPRLSRMTDILDYEYAALLLTKAEYESAFAAPPAPLPLATADRPRWLDVGGASAFFEAAAPYAKKMFAAQLRADLSETRAIALVPRATDPNAGKGPQDEHTRQNPPTGYQPYYYYVGGVPSRDNFRLHDWGKDHAHNHLGGTMRPCQAVPEMSPFYIEFEEYFGGYNFGGGNAQLDFKDMKFDWACG</sequence>
<proteinExistence type="predicted"/>
<evidence type="ECO:0000313" key="2">
    <source>
        <dbReference type="Proteomes" id="UP000551709"/>
    </source>
</evidence>
<dbReference type="Proteomes" id="UP000551709">
    <property type="component" value="Chromosome"/>
</dbReference>
<evidence type="ECO:0000313" key="1">
    <source>
        <dbReference type="EMBL" id="UPT88122.1"/>
    </source>
</evidence>
<name>A0A8T5UUP6_9BRAD</name>
<protein>
    <submittedName>
        <fullName evidence="1">Uncharacterized protein</fullName>
    </submittedName>
</protein>
<dbReference type="EMBL" id="CP096255">
    <property type="protein sequence ID" value="UPT88122.1"/>
    <property type="molecule type" value="Genomic_DNA"/>
</dbReference>
<dbReference type="AlphaFoldDB" id="A0A8T5UUP6"/>